<reference evidence="1" key="1">
    <citation type="submission" date="2022-04" db="EMBL/GenBank/DDBJ databases">
        <title>Corynebacterium kalidii LD5P10.</title>
        <authorList>
            <person name="Sun J.Q."/>
        </authorList>
    </citation>
    <scope>NUCLEOTIDE SEQUENCE</scope>
    <source>
        <strain evidence="1">LD5P10</strain>
    </source>
</reference>
<dbReference type="EMBL" id="JALIEA010000011">
    <property type="protein sequence ID" value="MCJ7857973.1"/>
    <property type="molecule type" value="Genomic_DNA"/>
</dbReference>
<proteinExistence type="predicted"/>
<dbReference type="RefSeq" id="WP_244803699.1">
    <property type="nucleotide sequence ID" value="NZ_JALIEA010000011.1"/>
</dbReference>
<evidence type="ECO:0000313" key="2">
    <source>
        <dbReference type="Proteomes" id="UP001139207"/>
    </source>
</evidence>
<comment type="caution">
    <text evidence="1">The sequence shown here is derived from an EMBL/GenBank/DDBJ whole genome shotgun (WGS) entry which is preliminary data.</text>
</comment>
<keyword evidence="2" id="KW-1185">Reference proteome</keyword>
<evidence type="ECO:0000313" key="1">
    <source>
        <dbReference type="EMBL" id="MCJ7857973.1"/>
    </source>
</evidence>
<name>A0A9X1WGD9_9CORY</name>
<organism evidence="1 2">
    <name type="scientific">Corynebacterium kalidii</name>
    <dbReference type="NCBI Taxonomy" id="2931982"/>
    <lineage>
        <taxon>Bacteria</taxon>
        <taxon>Bacillati</taxon>
        <taxon>Actinomycetota</taxon>
        <taxon>Actinomycetes</taxon>
        <taxon>Mycobacteriales</taxon>
        <taxon>Corynebacteriaceae</taxon>
        <taxon>Corynebacterium</taxon>
    </lineage>
</organism>
<dbReference type="Proteomes" id="UP001139207">
    <property type="component" value="Unassembled WGS sequence"/>
</dbReference>
<protein>
    <submittedName>
        <fullName evidence="1">Uncharacterized protein</fullName>
    </submittedName>
</protein>
<accession>A0A9X1WGD9</accession>
<gene>
    <name evidence="1" type="ORF">MUN33_04480</name>
</gene>
<sequence length="181" mass="18808">MVLGVLVVLIAAGAAGLWFISRDAPEQVAEAPAGSSSEAVDDYLVDDGDSPAMDDAVPGEELPPGLGYTGYTDYEHAGCDGLDTWVYAGEGGGSAVVVCVSDLDGSLYMRGDFADWPGSGPAQGDVVMGGDVDVVNGIYTARVDGGVVLFHGTDVWFEGDRGGDPLAQFESFWYDDTIWGP</sequence>
<dbReference type="AlphaFoldDB" id="A0A9X1WGD9"/>